<dbReference type="Gene3D" id="3.30.200.20">
    <property type="entry name" value="Phosphorylase Kinase, domain 1"/>
    <property type="match status" value="1"/>
</dbReference>
<feature type="region of interest" description="Disordered" evidence="1">
    <location>
        <begin position="48"/>
        <end position="88"/>
    </location>
</feature>
<evidence type="ECO:0000313" key="3">
    <source>
        <dbReference type="Proteomes" id="UP001233999"/>
    </source>
</evidence>
<organism evidence="2 3">
    <name type="scientific">Diploptera punctata</name>
    <name type="common">Pacific beetle cockroach</name>
    <dbReference type="NCBI Taxonomy" id="6984"/>
    <lineage>
        <taxon>Eukaryota</taxon>
        <taxon>Metazoa</taxon>
        <taxon>Ecdysozoa</taxon>
        <taxon>Arthropoda</taxon>
        <taxon>Hexapoda</taxon>
        <taxon>Insecta</taxon>
        <taxon>Pterygota</taxon>
        <taxon>Neoptera</taxon>
        <taxon>Polyneoptera</taxon>
        <taxon>Dictyoptera</taxon>
        <taxon>Blattodea</taxon>
        <taxon>Blaberoidea</taxon>
        <taxon>Blaberidae</taxon>
        <taxon>Diplopterinae</taxon>
        <taxon>Diploptera</taxon>
    </lineage>
</organism>
<keyword evidence="3" id="KW-1185">Reference proteome</keyword>
<evidence type="ECO:0000256" key="1">
    <source>
        <dbReference type="SAM" id="MobiDB-lite"/>
    </source>
</evidence>
<gene>
    <name evidence="2" type="ORF">L9F63_007551</name>
</gene>
<dbReference type="SUPFAM" id="SSF56112">
    <property type="entry name" value="Protein kinase-like (PK-like)"/>
    <property type="match status" value="1"/>
</dbReference>
<proteinExistence type="predicted"/>
<evidence type="ECO:0000313" key="2">
    <source>
        <dbReference type="EMBL" id="KAJ9575617.1"/>
    </source>
</evidence>
<feature type="region of interest" description="Disordered" evidence="1">
    <location>
        <begin position="1"/>
        <end position="34"/>
    </location>
</feature>
<reference evidence="2" key="1">
    <citation type="journal article" date="2023" name="IScience">
        <title>Live-bearing cockroach genome reveals convergent evolutionary mechanisms linked to viviparity in insects and beyond.</title>
        <authorList>
            <person name="Fouks B."/>
            <person name="Harrison M.C."/>
            <person name="Mikhailova A.A."/>
            <person name="Marchal E."/>
            <person name="English S."/>
            <person name="Carruthers M."/>
            <person name="Jennings E.C."/>
            <person name="Chiamaka E.L."/>
            <person name="Frigard R.A."/>
            <person name="Pippel M."/>
            <person name="Attardo G.M."/>
            <person name="Benoit J.B."/>
            <person name="Bornberg-Bauer E."/>
            <person name="Tobe S.S."/>
        </authorList>
    </citation>
    <scope>NUCLEOTIDE SEQUENCE</scope>
    <source>
        <strain evidence="2">Stay&amp;Tobe</strain>
    </source>
</reference>
<protein>
    <submittedName>
        <fullName evidence="2">Uncharacterized protein</fullName>
    </submittedName>
</protein>
<dbReference type="EMBL" id="JASPKZ010009828">
    <property type="protein sequence ID" value="KAJ9575617.1"/>
    <property type="molecule type" value="Genomic_DNA"/>
</dbReference>
<name>A0AAD7Z8F2_DIPPU</name>
<sequence length="224" mass="24408">MHTPVGTMECVPQTQDGDGSTALTTSRDDQDNFNNSILCIKEELGQLSLQVTSPKEEPPPPAEAQDADSNDNSSKESASSPGVSVDYQDPSAAQRAGWIDGLLGCLRPVWTIIGKAAANEIKGKQDDWEIPFETISDLKWLGSGAQGAVFSGKLKGEVVAVKKVREQRETDIRNPQEVKPSQHCAIQRSMYTRTLLLYHHGILPIWSSVQLTQGWRGSSTSKTC</sequence>
<dbReference type="InterPro" id="IPR011009">
    <property type="entry name" value="Kinase-like_dom_sf"/>
</dbReference>
<dbReference type="AlphaFoldDB" id="A0AAD7Z8F2"/>
<feature type="compositionally biased region" description="Polar residues" evidence="1">
    <location>
        <begin position="12"/>
        <end position="25"/>
    </location>
</feature>
<feature type="compositionally biased region" description="Low complexity" evidence="1">
    <location>
        <begin position="70"/>
        <end position="80"/>
    </location>
</feature>
<reference evidence="2" key="2">
    <citation type="submission" date="2023-05" db="EMBL/GenBank/DDBJ databases">
        <authorList>
            <person name="Fouks B."/>
        </authorList>
    </citation>
    <scope>NUCLEOTIDE SEQUENCE</scope>
    <source>
        <strain evidence="2">Stay&amp;Tobe</strain>
        <tissue evidence="2">Testes</tissue>
    </source>
</reference>
<dbReference type="Proteomes" id="UP001233999">
    <property type="component" value="Unassembled WGS sequence"/>
</dbReference>
<comment type="caution">
    <text evidence="2">The sequence shown here is derived from an EMBL/GenBank/DDBJ whole genome shotgun (WGS) entry which is preliminary data.</text>
</comment>
<accession>A0AAD7Z8F2</accession>